<protein>
    <recommendedName>
        <fullName evidence="6">NADH:ubiquinone oxidoreductase intermediate-associated protein 30 domain-containing protein</fullName>
    </recommendedName>
</protein>
<dbReference type="SUPFAM" id="SSF49785">
    <property type="entry name" value="Galactose-binding domain-like"/>
    <property type="match status" value="1"/>
</dbReference>
<dbReference type="AlphaFoldDB" id="A0AAW0GCI5"/>
<evidence type="ECO:0000256" key="2">
    <source>
        <dbReference type="ARBA" id="ARBA00007884"/>
    </source>
</evidence>
<evidence type="ECO:0000259" key="6">
    <source>
        <dbReference type="Pfam" id="PF08547"/>
    </source>
</evidence>
<keyword evidence="3" id="KW-0496">Mitochondrion</keyword>
<dbReference type="PANTHER" id="PTHR13194">
    <property type="entry name" value="COMPLEX I INTERMEDIATE-ASSOCIATED PROTEIN 30"/>
    <property type="match status" value="1"/>
</dbReference>
<evidence type="ECO:0000256" key="3">
    <source>
        <dbReference type="ARBA" id="ARBA00023128"/>
    </source>
</evidence>
<dbReference type="Pfam" id="PF08547">
    <property type="entry name" value="CIA30"/>
    <property type="match status" value="1"/>
</dbReference>
<dbReference type="GO" id="GO:0005739">
    <property type="term" value="C:mitochondrion"/>
    <property type="evidence" value="ECO:0007669"/>
    <property type="project" value="UniProtKB-SubCell"/>
</dbReference>
<feature type="region of interest" description="Disordered" evidence="5">
    <location>
        <begin position="224"/>
        <end position="250"/>
    </location>
</feature>
<dbReference type="InterPro" id="IPR039131">
    <property type="entry name" value="NDUFAF1"/>
</dbReference>
<accession>A0AAW0GCI5</accession>
<comment type="subcellular location">
    <subcellularLocation>
        <location evidence="1">Mitochondrion</location>
    </subcellularLocation>
</comment>
<evidence type="ECO:0000256" key="1">
    <source>
        <dbReference type="ARBA" id="ARBA00004173"/>
    </source>
</evidence>
<dbReference type="InterPro" id="IPR013857">
    <property type="entry name" value="NADH-UbQ_OxRdtase-assoc_prot30"/>
</dbReference>
<keyword evidence="8" id="KW-1185">Reference proteome</keyword>
<gene>
    <name evidence="7" type="ORF">QCA50_006138</name>
</gene>
<evidence type="ECO:0000313" key="8">
    <source>
        <dbReference type="Proteomes" id="UP001385951"/>
    </source>
</evidence>
<keyword evidence="4" id="KW-0143">Chaperone</keyword>
<organism evidence="7 8">
    <name type="scientific">Cerrena zonata</name>
    <dbReference type="NCBI Taxonomy" id="2478898"/>
    <lineage>
        <taxon>Eukaryota</taxon>
        <taxon>Fungi</taxon>
        <taxon>Dikarya</taxon>
        <taxon>Basidiomycota</taxon>
        <taxon>Agaricomycotina</taxon>
        <taxon>Agaricomycetes</taxon>
        <taxon>Polyporales</taxon>
        <taxon>Cerrenaceae</taxon>
        <taxon>Cerrena</taxon>
    </lineage>
</organism>
<reference evidence="7 8" key="1">
    <citation type="submission" date="2022-09" db="EMBL/GenBank/DDBJ databases">
        <authorList>
            <person name="Palmer J.M."/>
        </authorList>
    </citation>
    <scope>NUCLEOTIDE SEQUENCE [LARGE SCALE GENOMIC DNA]</scope>
    <source>
        <strain evidence="7 8">DSM 7382</strain>
    </source>
</reference>
<dbReference type="EMBL" id="JASBNA010000006">
    <property type="protein sequence ID" value="KAK7691035.1"/>
    <property type="molecule type" value="Genomic_DNA"/>
</dbReference>
<feature type="domain" description="NADH:ubiquinone oxidoreductase intermediate-associated protein 30" evidence="6">
    <location>
        <begin position="25"/>
        <end position="216"/>
    </location>
</feature>
<evidence type="ECO:0000256" key="5">
    <source>
        <dbReference type="SAM" id="MobiDB-lite"/>
    </source>
</evidence>
<proteinExistence type="inferred from homology"/>
<evidence type="ECO:0000256" key="4">
    <source>
        <dbReference type="ARBA" id="ARBA00023186"/>
    </source>
</evidence>
<comment type="caution">
    <text evidence="7">The sequence shown here is derived from an EMBL/GenBank/DDBJ whole genome shotgun (WGS) entry which is preliminary data.</text>
</comment>
<dbReference type="PANTHER" id="PTHR13194:SF18">
    <property type="entry name" value="COMPLEX I INTERMEDIATE-ASSOCIATED PROTEIN 30, MITOCHONDRIAL"/>
    <property type="match status" value="1"/>
</dbReference>
<dbReference type="Proteomes" id="UP001385951">
    <property type="component" value="Unassembled WGS sequence"/>
</dbReference>
<dbReference type="GO" id="GO:0010257">
    <property type="term" value="P:NADH dehydrogenase complex assembly"/>
    <property type="evidence" value="ECO:0007669"/>
    <property type="project" value="TreeGrafter"/>
</dbReference>
<dbReference type="InterPro" id="IPR008979">
    <property type="entry name" value="Galactose-bd-like_sf"/>
</dbReference>
<name>A0AAW0GCI5_9APHY</name>
<comment type="similarity">
    <text evidence="2">Belongs to the CIA30 family.</text>
</comment>
<dbReference type="GO" id="GO:0051082">
    <property type="term" value="F:unfolded protein binding"/>
    <property type="evidence" value="ECO:0007669"/>
    <property type="project" value="TreeGrafter"/>
</dbReference>
<sequence>MRDNTSRILRMQGAEEPSRAPKTLFTFNSREDVGEVALGCDADIGGRSTVHFDLDESSASNEKAVSFLGRPSGKFWGEMRLSVQQEMKDKVRGGYAGFRSKRRLTFFGEMTDDVSYHRYLALRVRAGGHPRTRNSYYVNIQTDGPIASDLWQHRLFFNREDGGWEDIFIPLDRFVLTNSGEIQPHQIAMFKERIRTVGISLLGGNSGVEGPYELGIDSIRAVNQEDVTTEPKPELTEGTQWERQPVEEAH</sequence>
<evidence type="ECO:0000313" key="7">
    <source>
        <dbReference type="EMBL" id="KAK7691035.1"/>
    </source>
</evidence>
<dbReference type="GO" id="GO:0006120">
    <property type="term" value="P:mitochondrial electron transport, NADH to ubiquinone"/>
    <property type="evidence" value="ECO:0007669"/>
    <property type="project" value="TreeGrafter"/>
</dbReference>